<evidence type="ECO:0000313" key="3">
    <source>
        <dbReference type="EMBL" id="TMS37927.1"/>
    </source>
</evidence>
<accession>A0A4U8V0D7</accession>
<proteinExistence type="predicted"/>
<evidence type="ECO:0008006" key="5">
    <source>
        <dbReference type="Google" id="ProtNLM"/>
    </source>
</evidence>
<name>A0A4U8V0D7_STECR</name>
<feature type="compositionally biased region" description="Acidic residues" evidence="1">
    <location>
        <begin position="183"/>
        <end position="195"/>
    </location>
</feature>
<feature type="region of interest" description="Disordered" evidence="1">
    <location>
        <begin position="162"/>
        <end position="293"/>
    </location>
</feature>
<dbReference type="AlphaFoldDB" id="A0A4U8V0D7"/>
<dbReference type="OrthoDB" id="10509824at2759"/>
<gene>
    <name evidence="3" type="ORF">L596_004760</name>
</gene>
<reference evidence="3 4" key="2">
    <citation type="journal article" date="2019" name="G3 (Bethesda)">
        <title>Hybrid Assembly of the Genome of the Entomopathogenic Nematode Steinernema carpocapsae Identifies the X-Chromosome.</title>
        <authorList>
            <person name="Serra L."/>
            <person name="Macchietto M."/>
            <person name="Macias-Munoz A."/>
            <person name="McGill C.J."/>
            <person name="Rodriguez I.M."/>
            <person name="Rodriguez B."/>
            <person name="Murad R."/>
            <person name="Mortazavi A."/>
        </authorList>
    </citation>
    <scope>NUCLEOTIDE SEQUENCE [LARGE SCALE GENOMIC DNA]</scope>
    <source>
        <strain evidence="3 4">ALL</strain>
    </source>
</reference>
<dbReference type="EMBL" id="CM016762">
    <property type="protein sequence ID" value="TMS37927.1"/>
    <property type="molecule type" value="Genomic_DNA"/>
</dbReference>
<feature type="compositionally biased region" description="Polar residues" evidence="1">
    <location>
        <begin position="280"/>
        <end position="293"/>
    </location>
</feature>
<keyword evidence="2" id="KW-0732">Signal</keyword>
<evidence type="ECO:0000256" key="2">
    <source>
        <dbReference type="SAM" id="SignalP"/>
    </source>
</evidence>
<comment type="caution">
    <text evidence="3">The sequence shown here is derived from an EMBL/GenBank/DDBJ whole genome shotgun (WGS) entry which is preliminary data.</text>
</comment>
<keyword evidence="4" id="KW-1185">Reference proteome</keyword>
<evidence type="ECO:0000256" key="1">
    <source>
        <dbReference type="SAM" id="MobiDB-lite"/>
    </source>
</evidence>
<dbReference type="EMBL" id="AZBU02000001">
    <property type="protein sequence ID" value="TMS37927.1"/>
    <property type="molecule type" value="Genomic_DNA"/>
</dbReference>
<feature type="chain" id="PRO_5020997609" description="Ground-like domain-containing protein" evidence="2">
    <location>
        <begin position="20"/>
        <end position="293"/>
    </location>
</feature>
<protein>
    <recommendedName>
        <fullName evidence="5">Ground-like domain-containing protein</fullName>
    </recommendedName>
</protein>
<feature type="compositionally biased region" description="Low complexity" evidence="1">
    <location>
        <begin position="196"/>
        <end position="232"/>
    </location>
</feature>
<dbReference type="Proteomes" id="UP000298663">
    <property type="component" value="Chromosome X"/>
</dbReference>
<evidence type="ECO:0000313" key="4">
    <source>
        <dbReference type="Proteomes" id="UP000298663"/>
    </source>
</evidence>
<organism evidence="3 4">
    <name type="scientific">Steinernema carpocapsae</name>
    <name type="common">Entomopathogenic nematode</name>
    <dbReference type="NCBI Taxonomy" id="34508"/>
    <lineage>
        <taxon>Eukaryota</taxon>
        <taxon>Metazoa</taxon>
        <taxon>Ecdysozoa</taxon>
        <taxon>Nematoda</taxon>
        <taxon>Chromadorea</taxon>
        <taxon>Rhabditida</taxon>
        <taxon>Tylenchina</taxon>
        <taxon>Panagrolaimomorpha</taxon>
        <taxon>Strongyloidoidea</taxon>
        <taxon>Steinernematidae</taxon>
        <taxon>Steinernema</taxon>
    </lineage>
</organism>
<feature type="signal peptide" evidence="2">
    <location>
        <begin position="1"/>
        <end position="19"/>
    </location>
</feature>
<reference evidence="3 4" key="1">
    <citation type="journal article" date="2015" name="Genome Biol.">
        <title>Comparative genomics of Steinernema reveals deeply conserved gene regulatory networks.</title>
        <authorList>
            <person name="Dillman A.R."/>
            <person name="Macchietto M."/>
            <person name="Porter C.F."/>
            <person name="Rogers A."/>
            <person name="Williams B."/>
            <person name="Antoshechkin I."/>
            <person name="Lee M.M."/>
            <person name="Goodwin Z."/>
            <person name="Lu X."/>
            <person name="Lewis E.E."/>
            <person name="Goodrich-Blair H."/>
            <person name="Stock S.P."/>
            <person name="Adams B.J."/>
            <person name="Sternberg P.W."/>
            <person name="Mortazavi A."/>
        </authorList>
    </citation>
    <scope>NUCLEOTIDE SEQUENCE [LARGE SCALE GENOMIC DNA]</scope>
    <source>
        <strain evidence="3 4">ALL</strain>
    </source>
</reference>
<sequence>MELLFLFAVLLLCASWGDARSTAACHNLQLKKIIDESIVANNLALSSANIRRQLASTSEDNFVVICDEKPVTFASPNTVFCQRSLADVFCTVIKVSGSPVKKITHVHPPLSSEAIISTRREKPLEFESSEIAHVLNVPATTLEPLSPNLRRPTQLPVTETILTSEATAKPVQLTADSVSTTEESLEESAEGEAEPETTTSAPTSAPLTTTTLAPTPITTAASSASPPSEAPSDVGNGDSFFEMMIANQEDARRSMMNTSPPSPLQVVDDKASTALPVETEIQQDSTSSPNDDQ</sequence>